<dbReference type="EMBL" id="LS483469">
    <property type="protein sequence ID" value="SQI42020.1"/>
    <property type="molecule type" value="Genomic_DNA"/>
</dbReference>
<dbReference type="Pfam" id="PF13995">
    <property type="entry name" value="YebF"/>
    <property type="match status" value="1"/>
</dbReference>
<dbReference type="Gene3D" id="3.10.450.300">
    <property type="entry name" value="YebF/Colicin-M immunity protein"/>
    <property type="match status" value="1"/>
</dbReference>
<dbReference type="NCBIfam" id="NF041240">
    <property type="entry name" value="YebF_not_Cmi"/>
    <property type="match status" value="1"/>
</dbReference>
<gene>
    <name evidence="3" type="primary">yebF</name>
    <name evidence="3" type="ORF">NCTC12961_03467</name>
</gene>
<reference evidence="3 4" key="1">
    <citation type="submission" date="2018-06" db="EMBL/GenBank/DDBJ databases">
        <authorList>
            <consortium name="Pathogen Informatics"/>
            <person name="Doyle S."/>
        </authorList>
    </citation>
    <scope>NUCLEOTIDE SEQUENCE [LARGE SCALE GENOMIC DNA]</scope>
    <source>
        <strain evidence="3 4">NCTC12961</strain>
    </source>
</reference>
<dbReference type="PROSITE" id="PS51979">
    <property type="entry name" value="YEBF_CMI"/>
    <property type="match status" value="1"/>
</dbReference>
<protein>
    <submittedName>
        <fullName evidence="3">Uncharacterized protein</fullName>
    </submittedName>
</protein>
<feature type="disulfide bond" evidence="2">
    <location>
        <begin position="35"/>
        <end position="108"/>
    </location>
</feature>
<dbReference type="Proteomes" id="UP000248897">
    <property type="component" value="Chromosome 1"/>
</dbReference>
<dbReference type="NCBIfam" id="NF010224">
    <property type="entry name" value="PRK13680.1"/>
    <property type="match status" value="1"/>
</dbReference>
<evidence type="ECO:0000313" key="4">
    <source>
        <dbReference type="Proteomes" id="UP000248897"/>
    </source>
</evidence>
<proteinExistence type="predicted"/>
<name>A0A2X4V9N6_SERPL</name>
<dbReference type="STRING" id="82996.ADP72_22080"/>
<dbReference type="AlphaFoldDB" id="A0A2X4V9N6"/>
<accession>A0A2X4V9N6</accession>
<dbReference type="InterPro" id="IPR038703">
    <property type="entry name" value="YebF/Cmi_sf"/>
</dbReference>
<organism evidence="3 4">
    <name type="scientific">Serratia plymuthica</name>
    <dbReference type="NCBI Taxonomy" id="82996"/>
    <lineage>
        <taxon>Bacteria</taxon>
        <taxon>Pseudomonadati</taxon>
        <taxon>Pseudomonadota</taxon>
        <taxon>Gammaproteobacteria</taxon>
        <taxon>Enterobacterales</taxon>
        <taxon>Yersiniaceae</taxon>
        <taxon>Serratia</taxon>
    </lineage>
</organism>
<keyword evidence="1 2" id="KW-1015">Disulfide bond</keyword>
<sequence>MKRTGLSFGRSVVGHGGLTTAVQAQEQRTAKVAQCTGLQPADVAAQVKRDYLQNRITRWASDKKLLGTATPIAWISPEAITGKDAIWQVPLTVRGTKQDKTYNVTLNCNTGEISYSEPQ</sequence>
<evidence type="ECO:0000256" key="2">
    <source>
        <dbReference type="PROSITE-ProRule" id="PRU01323"/>
    </source>
</evidence>
<evidence type="ECO:0000313" key="3">
    <source>
        <dbReference type="EMBL" id="SQI42020.1"/>
    </source>
</evidence>
<evidence type="ECO:0000256" key="1">
    <source>
        <dbReference type="ARBA" id="ARBA00023157"/>
    </source>
</evidence>
<dbReference type="InterPro" id="IPR025603">
    <property type="entry name" value="YebF/ColM_immunity"/>
</dbReference>